<feature type="compositionally biased region" description="Pro residues" evidence="1">
    <location>
        <begin position="664"/>
        <end position="674"/>
    </location>
</feature>
<name>A0A4R2J303_9PSEU</name>
<dbReference type="RefSeq" id="WP_132124669.1">
    <property type="nucleotide sequence ID" value="NZ_SLWS01000013.1"/>
</dbReference>
<feature type="compositionally biased region" description="Basic and acidic residues" evidence="1">
    <location>
        <begin position="1062"/>
        <end position="1076"/>
    </location>
</feature>
<dbReference type="InterPro" id="IPR043128">
    <property type="entry name" value="Rev_trsase/Diguanyl_cyclase"/>
</dbReference>
<dbReference type="InterPro" id="IPR029787">
    <property type="entry name" value="Nucleotide_cyclase"/>
</dbReference>
<accession>A0A4R2J303</accession>
<dbReference type="InterPro" id="IPR000160">
    <property type="entry name" value="GGDEF_dom"/>
</dbReference>
<reference evidence="3 4" key="1">
    <citation type="submission" date="2019-03" db="EMBL/GenBank/DDBJ databases">
        <title>Genomic Encyclopedia of Type Strains, Phase IV (KMG-IV): sequencing the most valuable type-strain genomes for metagenomic binning, comparative biology and taxonomic classification.</title>
        <authorList>
            <person name="Goeker M."/>
        </authorList>
    </citation>
    <scope>NUCLEOTIDE SEQUENCE [LARGE SCALE GENOMIC DNA]</scope>
    <source>
        <strain evidence="3 4">DSM 45934</strain>
    </source>
</reference>
<feature type="compositionally biased region" description="Basic and acidic residues" evidence="1">
    <location>
        <begin position="1179"/>
        <end position="1200"/>
    </location>
</feature>
<feature type="compositionally biased region" description="Basic and acidic residues" evidence="1">
    <location>
        <begin position="1213"/>
        <end position="1229"/>
    </location>
</feature>
<feature type="compositionally biased region" description="Low complexity" evidence="1">
    <location>
        <begin position="837"/>
        <end position="849"/>
    </location>
</feature>
<feature type="region of interest" description="Disordered" evidence="1">
    <location>
        <begin position="1350"/>
        <end position="1498"/>
    </location>
</feature>
<evidence type="ECO:0000256" key="1">
    <source>
        <dbReference type="SAM" id="MobiDB-lite"/>
    </source>
</evidence>
<dbReference type="Pfam" id="PF00990">
    <property type="entry name" value="GGDEF"/>
    <property type="match status" value="1"/>
</dbReference>
<dbReference type="Gene3D" id="3.30.70.270">
    <property type="match status" value="1"/>
</dbReference>
<feature type="compositionally biased region" description="Basic and acidic residues" evidence="1">
    <location>
        <begin position="737"/>
        <end position="746"/>
    </location>
</feature>
<gene>
    <name evidence="3" type="ORF">EV192_11387</name>
</gene>
<proteinExistence type="predicted"/>
<sequence>MAAGRKGSRSGGGESDGELLVDTADRLRWRAPELALEFARQAATRADSRDGSLRLRASALVVAALVRLGKHAEAVQPAVLALREAESAGAREVVGPIRVDLAASTRTVGLAGSALVLVRPLLEGGDARPAVRAGALAEIVGGLAQAGRRAVVDEVLSEADRLYAADDSLSGDVRRVLRALLCARVASFRRRWGNATGAVASATEGMALLDGLADPGAESGQARAELGLEMVTALLDAGEVGAALGQADQTLDQPVRAPTAAPIGRLMFVLATRVHIPDGRVDEAHALFAEIVRIARRHGQDALLADVLTSLAHEQEAAGDLTGALESLRSARAADHRRLREDTMARLIVLEELGAGTRLPDDTESLLRRVVRSPARAMTDPVEAPGMAVGEPRWPDGDDRDAETGLLNRQGLRRRLAAARRQSRPTALTLVRLEPTSDAEPEPQPNNDDPDSTDRFSASLIDSLDKAGRRASPEVDADVLSSLVDHVRDMAPEQAELVRPEEDELAVLLPDTTRDEAEEFAASLRATMSTSDWDPADPAWGMHLSTGVAQYQEGTSEDALLSAAREALTGQEYDGTQQDTDMERPAWQSVEPVFDVPTGEDNEASFADVQSRTDGYTYIEEYASTTDDHQQDRDPELEAYLAGFSLPEYGQWSSTQEPQEPVATPDPEPFPADPPARHDAAKGSDQGRSVLDRLGITPSGGGGRRRAPDSLDTTRPPQDQPPTTPSHQQTGRRRRAKPDPDDDHPAADNPASGHPASSYPASGHPASSYPASGHPASNYSTADHPAFKHPTSNYTASSHSTSDHPASNYTASNYTASNYTASNHPASDHPISDHPASDYSASSYSASDHPGSDYSDHLNPPDQPGRPDHPRGFDSLDRPDYLGSSDRPDRSDHPDRSGSLDRHSDNFDNFDNPDHAGHPETRTAFTLSDLARGADTLPEPGGRRRAPDPPDLDLSDAGGSRVPELGGHGAALDPFHLDPPATHSSPLPEPSQPKQPGRNPTDRTTPADLLGAAESPDHSEVGRALDQALFSDDSHLPTRTDPNRSAALEARTLFDFTTFDLSHPDRPPTGRRRAPEQDPSDPTSAPNALGQSGADQDQARPNRSSSRQATDNQAGPDQVSGQGTAENPPAWDWAGLRRPADDEAGPDRAAGQRVTRDQAGPDRTGGQQVTRDQAGSDRAGGRRAAEERPSSNRLDGRRAAEGQGGNRIALDLSHLDRDQAVSETDRYQPDAEPLASRSDVEPQASRSRLDADSPVSRSRSDAESLASQPDAEPLVSRSSTDAGLLASRSRSDVEPPVSRSRSDAGPSGSRSGFDLSAERRPLDSRRPSAMYLSGPATGIGEEVLAAAARASVPQFPEPDDVPRVPDPPDVPPVPEPDDVPRVPDPPDVPGSPDPDVGPGPHRRPVPARPNPDVEPVGARSARRRSVRQRAESVPSEGDEDRSAWRRRLAARREADRESVGRGGAVPPEQADPVDPLGPDESPESADRPSRLRRKDNTAVGLGDLLAEALAAYQSSHSDTSGEDVPSSYDDLPDSGRHHPPTTTP</sequence>
<dbReference type="OrthoDB" id="5165923at2"/>
<dbReference type="Proteomes" id="UP000295680">
    <property type="component" value="Unassembled WGS sequence"/>
</dbReference>
<feature type="compositionally biased region" description="Polar residues" evidence="1">
    <location>
        <begin position="790"/>
        <end position="825"/>
    </location>
</feature>
<feature type="compositionally biased region" description="Basic and acidic residues" evidence="1">
    <location>
        <begin position="865"/>
        <end position="921"/>
    </location>
</feature>
<comment type="caution">
    <text evidence="3">The sequence shown here is derived from an EMBL/GenBank/DDBJ whole genome shotgun (WGS) entry which is preliminary data.</text>
</comment>
<feature type="compositionally biased region" description="Basic and acidic residues" evidence="1">
    <location>
        <begin position="626"/>
        <end position="636"/>
    </location>
</feature>
<feature type="compositionally biased region" description="Polar residues" evidence="1">
    <location>
        <begin position="1080"/>
        <end position="1125"/>
    </location>
</feature>
<keyword evidence="4" id="KW-1185">Reference proteome</keyword>
<dbReference type="EMBL" id="SLWS01000013">
    <property type="protein sequence ID" value="TCO50709.1"/>
    <property type="molecule type" value="Genomic_DNA"/>
</dbReference>
<feature type="compositionally biased region" description="Basic residues" evidence="1">
    <location>
        <begin position="411"/>
        <end position="423"/>
    </location>
</feature>
<feature type="region of interest" description="Disordered" evidence="1">
    <location>
        <begin position="377"/>
        <end position="456"/>
    </location>
</feature>
<evidence type="ECO:0000313" key="3">
    <source>
        <dbReference type="EMBL" id="TCO50709.1"/>
    </source>
</evidence>
<evidence type="ECO:0000259" key="2">
    <source>
        <dbReference type="PROSITE" id="PS50887"/>
    </source>
</evidence>
<dbReference type="PROSITE" id="PS50887">
    <property type="entry name" value="GGDEF"/>
    <property type="match status" value="1"/>
</dbReference>
<organism evidence="3 4">
    <name type="scientific">Actinocrispum wychmicini</name>
    <dbReference type="NCBI Taxonomy" id="1213861"/>
    <lineage>
        <taxon>Bacteria</taxon>
        <taxon>Bacillati</taxon>
        <taxon>Actinomycetota</taxon>
        <taxon>Actinomycetes</taxon>
        <taxon>Pseudonocardiales</taxon>
        <taxon>Pseudonocardiaceae</taxon>
        <taxon>Actinocrispum</taxon>
    </lineage>
</organism>
<feature type="compositionally biased region" description="Pro residues" evidence="1">
    <location>
        <begin position="1382"/>
        <end position="1397"/>
    </location>
</feature>
<feature type="region of interest" description="Disordered" evidence="1">
    <location>
        <begin position="621"/>
        <end position="1335"/>
    </location>
</feature>
<feature type="compositionally biased region" description="Basic and acidic residues" evidence="1">
    <location>
        <begin position="1032"/>
        <end position="1042"/>
    </location>
</feature>
<evidence type="ECO:0000313" key="4">
    <source>
        <dbReference type="Proteomes" id="UP000295680"/>
    </source>
</evidence>
<feature type="compositionally biased region" description="Basic and acidic residues" evidence="1">
    <location>
        <begin position="826"/>
        <end position="836"/>
    </location>
</feature>
<feature type="compositionally biased region" description="Pro residues" evidence="1">
    <location>
        <begin position="1364"/>
        <end position="1374"/>
    </location>
</feature>
<feature type="domain" description="GGDEF" evidence="2">
    <location>
        <begin position="455"/>
        <end position="584"/>
    </location>
</feature>
<protein>
    <submittedName>
        <fullName evidence="3">GGDEF domain-containing protein</fullName>
    </submittedName>
</protein>
<dbReference type="SUPFAM" id="SSF55073">
    <property type="entry name" value="Nucleotide cyclase"/>
    <property type="match status" value="1"/>
</dbReference>
<feature type="region of interest" description="Disordered" evidence="1">
    <location>
        <begin position="1512"/>
        <end position="1544"/>
    </location>
</feature>
<feature type="compositionally biased region" description="Basic and acidic residues" evidence="1">
    <location>
        <begin position="1450"/>
        <end position="1459"/>
    </location>
</feature>
<feature type="compositionally biased region" description="Basic and acidic residues" evidence="1">
    <location>
        <begin position="1316"/>
        <end position="1326"/>
    </location>
</feature>